<dbReference type="EMBL" id="APJX01000001">
    <property type="protein sequence ID" value="EMS81068.1"/>
    <property type="molecule type" value="Genomic_DNA"/>
</dbReference>
<dbReference type="Pfam" id="PF09723">
    <property type="entry name" value="Zn_ribbon_8"/>
    <property type="match status" value="1"/>
</dbReference>
<organism evidence="2 3">
    <name type="scientific">Desulfotignum phosphitoxidans DSM 13687</name>
    <dbReference type="NCBI Taxonomy" id="1286635"/>
    <lineage>
        <taxon>Bacteria</taxon>
        <taxon>Pseudomonadati</taxon>
        <taxon>Thermodesulfobacteriota</taxon>
        <taxon>Desulfobacteria</taxon>
        <taxon>Desulfobacterales</taxon>
        <taxon>Desulfobacteraceae</taxon>
        <taxon>Desulfotignum</taxon>
    </lineage>
</organism>
<accession>S0G131</accession>
<evidence type="ECO:0000313" key="2">
    <source>
        <dbReference type="EMBL" id="EMS81068.1"/>
    </source>
</evidence>
<dbReference type="InterPro" id="IPR013429">
    <property type="entry name" value="Regulatory_FmdB_Zinc_ribbon"/>
</dbReference>
<dbReference type="AlphaFoldDB" id="S0G131"/>
<dbReference type="PANTHER" id="PTHR34404:SF3">
    <property type="entry name" value="REGULATORY PROTEIN, FMDB FAMILY"/>
    <property type="match status" value="1"/>
</dbReference>
<dbReference type="PANTHER" id="PTHR34404">
    <property type="entry name" value="REGULATORY PROTEIN, FMDB FAMILY"/>
    <property type="match status" value="1"/>
</dbReference>
<dbReference type="NCBIfam" id="TIGR02605">
    <property type="entry name" value="CxxC_CxxC_SSSS"/>
    <property type="match status" value="1"/>
</dbReference>
<keyword evidence="3" id="KW-1185">Reference proteome</keyword>
<dbReference type="Proteomes" id="UP000014216">
    <property type="component" value="Unassembled WGS sequence"/>
</dbReference>
<evidence type="ECO:0000259" key="1">
    <source>
        <dbReference type="SMART" id="SM00834"/>
    </source>
</evidence>
<comment type="caution">
    <text evidence="2">The sequence shown here is derived from an EMBL/GenBank/DDBJ whole genome shotgun (WGS) entry which is preliminary data.</text>
</comment>
<protein>
    <submittedName>
        <fullName evidence="2">Regulatory protein, FmdB family</fullName>
    </submittedName>
</protein>
<name>S0G131_9BACT</name>
<dbReference type="OrthoDB" id="9813321at2"/>
<proteinExistence type="predicted"/>
<evidence type="ECO:0000313" key="3">
    <source>
        <dbReference type="Proteomes" id="UP000014216"/>
    </source>
</evidence>
<sequence length="80" mass="8033">MPIYEYQCNACQKEFEALVMGKNAPVCPSCSSPDLSRLMSKCGFVSKSSGPGGESQVTASSASSACGSCSSGSCATCGMG</sequence>
<reference evidence="2 3" key="1">
    <citation type="journal article" date="2013" name="Genome Announc.">
        <title>Draft Genome Sequence of Desulfotignum phosphitoxidans DSM 13687 Strain FiPS-3.</title>
        <authorList>
            <person name="Poehlein A."/>
            <person name="Daniel R."/>
            <person name="Simeonova D.D."/>
        </authorList>
    </citation>
    <scope>NUCLEOTIDE SEQUENCE [LARGE SCALE GENOMIC DNA]</scope>
    <source>
        <strain evidence="2 3">DSM 13687</strain>
    </source>
</reference>
<gene>
    <name evidence="2" type="ORF">Dpo_1c01990</name>
</gene>
<dbReference type="RefSeq" id="WP_006963709.1">
    <property type="nucleotide sequence ID" value="NZ_APJX01000001.1"/>
</dbReference>
<feature type="domain" description="Putative regulatory protein FmdB zinc ribbon" evidence="1">
    <location>
        <begin position="1"/>
        <end position="40"/>
    </location>
</feature>
<dbReference type="SMART" id="SM00834">
    <property type="entry name" value="CxxC_CXXC_SSSS"/>
    <property type="match status" value="1"/>
</dbReference>